<evidence type="ECO:0000313" key="1">
    <source>
        <dbReference type="EMBL" id="QZE50443.1"/>
    </source>
</evidence>
<evidence type="ECO:0000313" key="2">
    <source>
        <dbReference type="Proteomes" id="UP000828171"/>
    </source>
</evidence>
<reference evidence="1" key="1">
    <citation type="submission" date="2021-06" db="EMBL/GenBank/DDBJ databases">
        <title>PemIK (PemK/PemI) type II TA system from Klebsiella pneumoniae clinical strains inhibits lytic phage.</title>
        <authorList>
            <person name="Bleriot I.I."/>
            <person name="Blasco L.L."/>
            <person name="Pacios O.O."/>
            <person name="Fernandez-Garcia L.L."/>
            <person name="Ambroa A.A."/>
            <person name="Lopez M.M."/>
            <person name="Gonzalez-Bardanca M.M."/>
            <person name="Fernandez Cuenca F.F."/>
            <person name="Oteo J.J."/>
            <person name="Pascual A.A."/>
            <person name="Martinez-Martinez L.L."/>
            <person name="Domingo-Calap P.P."/>
            <person name="Wood T.K.T.K."/>
            <person name="Tomas M.M."/>
        </authorList>
    </citation>
    <scope>NUCLEOTIDE SEQUENCE</scope>
</reference>
<protein>
    <submittedName>
        <fullName evidence="1">Uncharacterized protein</fullName>
    </submittedName>
</protein>
<keyword evidence="2" id="KW-1185">Reference proteome</keyword>
<name>A0AAE7XGD3_9CAUD</name>
<accession>A0AAE7XGD3</accession>
<dbReference type="EMBL" id="MZ428221">
    <property type="protein sequence ID" value="QZE50443.1"/>
    <property type="molecule type" value="Genomic_DNA"/>
</dbReference>
<proteinExistence type="predicted"/>
<sequence length="39" mass="4410">MCIVHAFMQFVAHPETINHSIAKNETITINHDSSKVITM</sequence>
<dbReference type="Proteomes" id="UP000828171">
    <property type="component" value="Segment"/>
</dbReference>
<organism evidence="1 2">
    <name type="scientific">Klebsiella phage vB_KpnS-VAC2</name>
    <dbReference type="NCBI Taxonomy" id="2864369"/>
    <lineage>
        <taxon>Viruses</taxon>
        <taxon>Duplodnaviria</taxon>
        <taxon>Heunggongvirae</taxon>
        <taxon>Uroviricota</taxon>
        <taxon>Caudoviricetes</taxon>
        <taxon>Drexlerviridae</taxon>
        <taxon>Webervirus</taxon>
        <taxon>Webervirus VAC2</taxon>
    </lineage>
</organism>